<evidence type="ECO:0000313" key="5">
    <source>
        <dbReference type="EMBL" id="GAA4786936.1"/>
    </source>
</evidence>
<dbReference type="CDD" id="cd03230">
    <property type="entry name" value="ABC_DR_subfamily_A"/>
    <property type="match status" value="1"/>
</dbReference>
<dbReference type="InterPro" id="IPR027417">
    <property type="entry name" value="P-loop_NTPase"/>
</dbReference>
<evidence type="ECO:0000256" key="2">
    <source>
        <dbReference type="ARBA" id="ARBA00022741"/>
    </source>
</evidence>
<feature type="domain" description="ABC transporter" evidence="4">
    <location>
        <begin position="2"/>
        <end position="227"/>
    </location>
</feature>
<dbReference type="Pfam" id="PF00005">
    <property type="entry name" value="ABC_tran"/>
    <property type="match status" value="1"/>
</dbReference>
<evidence type="ECO:0000313" key="6">
    <source>
        <dbReference type="Proteomes" id="UP001501411"/>
    </source>
</evidence>
<keyword evidence="1" id="KW-0813">Transport</keyword>
<dbReference type="InterPro" id="IPR051782">
    <property type="entry name" value="ABC_Transporter_VariousFunc"/>
</dbReference>
<evidence type="ECO:0000256" key="3">
    <source>
        <dbReference type="ARBA" id="ARBA00022840"/>
    </source>
</evidence>
<dbReference type="PANTHER" id="PTHR42939:SF1">
    <property type="entry name" value="ABC TRANSPORTER ATP-BINDING PROTEIN ALBC-RELATED"/>
    <property type="match status" value="1"/>
</dbReference>
<accession>A0ABP9AXU6</accession>
<dbReference type="InterPro" id="IPR003593">
    <property type="entry name" value="AAA+_ATPase"/>
</dbReference>
<comment type="caution">
    <text evidence="5">The sequence shown here is derived from an EMBL/GenBank/DDBJ whole genome shotgun (WGS) entry which is preliminary data.</text>
</comment>
<dbReference type="InterPro" id="IPR003439">
    <property type="entry name" value="ABC_transporter-like_ATP-bd"/>
</dbReference>
<keyword evidence="3 5" id="KW-0067">ATP-binding</keyword>
<dbReference type="SUPFAM" id="SSF52540">
    <property type="entry name" value="P-loop containing nucleoside triphosphate hydrolases"/>
    <property type="match status" value="1"/>
</dbReference>
<dbReference type="RefSeq" id="WP_345231029.1">
    <property type="nucleotide sequence ID" value="NZ_BAABIQ010000007.1"/>
</dbReference>
<organism evidence="5 6">
    <name type="scientific">Olivibacter ginsenosidimutans</name>
    <dbReference type="NCBI Taxonomy" id="1176537"/>
    <lineage>
        <taxon>Bacteria</taxon>
        <taxon>Pseudomonadati</taxon>
        <taxon>Bacteroidota</taxon>
        <taxon>Sphingobacteriia</taxon>
        <taxon>Sphingobacteriales</taxon>
        <taxon>Sphingobacteriaceae</taxon>
        <taxon>Olivibacter</taxon>
    </lineage>
</organism>
<keyword evidence="6" id="KW-1185">Reference proteome</keyword>
<name>A0ABP9AXU6_9SPHI</name>
<dbReference type="SMART" id="SM00382">
    <property type="entry name" value="AAA"/>
    <property type="match status" value="1"/>
</dbReference>
<evidence type="ECO:0000259" key="4">
    <source>
        <dbReference type="PROSITE" id="PS50893"/>
    </source>
</evidence>
<dbReference type="Gene3D" id="3.40.50.300">
    <property type="entry name" value="P-loop containing nucleotide triphosphate hydrolases"/>
    <property type="match status" value="1"/>
</dbReference>
<protein>
    <submittedName>
        <fullName evidence="5">ABC transporter ATP-binding protein</fullName>
    </submittedName>
</protein>
<dbReference type="Proteomes" id="UP001501411">
    <property type="component" value="Unassembled WGS sequence"/>
</dbReference>
<dbReference type="PROSITE" id="PS50893">
    <property type="entry name" value="ABC_TRANSPORTER_2"/>
    <property type="match status" value="1"/>
</dbReference>
<dbReference type="EMBL" id="BAABIQ010000007">
    <property type="protein sequence ID" value="GAA4786936.1"/>
    <property type="molecule type" value="Genomic_DNA"/>
</dbReference>
<sequence>MITVKNISYAYRKNKAVLEQINLHFKAGHIYGLLGENGAGKTTLLKSLAGLVFPLSGDIEALGHEPAKRSPDFLAEIFFIPEDFVLPAVTPKRYLQVMAPFYPKFNHELFYQFMEEFSIPQETNLEQLSFGQRKKVLIAFGLATKTRILLMDEPTNGLDIPSKSQFRKVMACELTEDRCFIISTHQVRDLDNLIDELVILSQTRMVLATSMQQISETLVFKVFHEVPADALYAEQSISGVKAILLNTLKEDTKIDIELFFKSLLLVPNKIISALNNKTINHEQYI</sequence>
<proteinExistence type="predicted"/>
<dbReference type="GO" id="GO:0005524">
    <property type="term" value="F:ATP binding"/>
    <property type="evidence" value="ECO:0007669"/>
    <property type="project" value="UniProtKB-KW"/>
</dbReference>
<dbReference type="PANTHER" id="PTHR42939">
    <property type="entry name" value="ABC TRANSPORTER ATP-BINDING PROTEIN ALBC-RELATED"/>
    <property type="match status" value="1"/>
</dbReference>
<gene>
    <name evidence="5" type="ORF">GCM10023231_13820</name>
</gene>
<evidence type="ECO:0000256" key="1">
    <source>
        <dbReference type="ARBA" id="ARBA00022448"/>
    </source>
</evidence>
<keyword evidence="2" id="KW-0547">Nucleotide-binding</keyword>
<reference evidence="6" key="1">
    <citation type="journal article" date="2019" name="Int. J. Syst. Evol. Microbiol.">
        <title>The Global Catalogue of Microorganisms (GCM) 10K type strain sequencing project: providing services to taxonomists for standard genome sequencing and annotation.</title>
        <authorList>
            <consortium name="The Broad Institute Genomics Platform"/>
            <consortium name="The Broad Institute Genome Sequencing Center for Infectious Disease"/>
            <person name="Wu L."/>
            <person name="Ma J."/>
        </authorList>
    </citation>
    <scope>NUCLEOTIDE SEQUENCE [LARGE SCALE GENOMIC DNA]</scope>
    <source>
        <strain evidence="6">JCM 18200</strain>
    </source>
</reference>